<dbReference type="GO" id="GO:0005886">
    <property type="term" value="C:plasma membrane"/>
    <property type="evidence" value="ECO:0007669"/>
    <property type="project" value="UniProtKB-SubCell"/>
</dbReference>
<dbReference type="PANTHER" id="PTHR43163:SF6">
    <property type="entry name" value="DIPEPTIDE TRANSPORT SYSTEM PERMEASE PROTEIN DPPB-RELATED"/>
    <property type="match status" value="1"/>
</dbReference>
<evidence type="ECO:0000313" key="9">
    <source>
        <dbReference type="EMBL" id="SVA12308.1"/>
    </source>
</evidence>
<feature type="transmembrane region" description="Helical" evidence="7">
    <location>
        <begin position="123"/>
        <end position="144"/>
    </location>
</feature>
<keyword evidence="2" id="KW-0813">Transport</keyword>
<feature type="transmembrane region" description="Helical" evidence="7">
    <location>
        <begin position="32"/>
        <end position="53"/>
    </location>
</feature>
<keyword evidence="4 7" id="KW-0812">Transmembrane</keyword>
<keyword evidence="5 7" id="KW-1133">Transmembrane helix</keyword>
<feature type="domain" description="ABC transmembrane type-1" evidence="8">
    <location>
        <begin position="117"/>
        <end position="347"/>
    </location>
</feature>
<dbReference type="EMBL" id="UINC01004167">
    <property type="protein sequence ID" value="SVA12308.1"/>
    <property type="molecule type" value="Genomic_DNA"/>
</dbReference>
<dbReference type="Pfam" id="PF19300">
    <property type="entry name" value="BPD_transp_1_N"/>
    <property type="match status" value="1"/>
</dbReference>
<evidence type="ECO:0000256" key="3">
    <source>
        <dbReference type="ARBA" id="ARBA00022475"/>
    </source>
</evidence>
<accession>A0A381T9Q8</accession>
<comment type="subcellular location">
    <subcellularLocation>
        <location evidence="1">Cell membrane</location>
        <topology evidence="1">Multi-pass membrane protein</topology>
    </subcellularLocation>
</comment>
<evidence type="ECO:0000256" key="4">
    <source>
        <dbReference type="ARBA" id="ARBA00022692"/>
    </source>
</evidence>
<feature type="transmembrane region" description="Helical" evidence="7">
    <location>
        <begin position="156"/>
        <end position="181"/>
    </location>
</feature>
<dbReference type="InterPro" id="IPR035906">
    <property type="entry name" value="MetI-like_sf"/>
</dbReference>
<dbReference type="PANTHER" id="PTHR43163">
    <property type="entry name" value="DIPEPTIDE TRANSPORT SYSTEM PERMEASE PROTEIN DPPB-RELATED"/>
    <property type="match status" value="1"/>
</dbReference>
<keyword evidence="3" id="KW-1003">Cell membrane</keyword>
<evidence type="ECO:0000256" key="7">
    <source>
        <dbReference type="SAM" id="Phobius"/>
    </source>
</evidence>
<dbReference type="PROSITE" id="PS50928">
    <property type="entry name" value="ABC_TM1"/>
    <property type="match status" value="1"/>
</dbReference>
<evidence type="ECO:0000256" key="2">
    <source>
        <dbReference type="ARBA" id="ARBA00022448"/>
    </source>
</evidence>
<dbReference type="InterPro" id="IPR000515">
    <property type="entry name" value="MetI-like"/>
</dbReference>
<sequence length="356" mass="39170">MELQNYSGFEDQQQINNYAIFSRLMRYFIKRLGILFIVLIAVSMLTFSVTRIAGTPLYAAIGVYSTKEMIEERKEQMGLNKPLWEQYTNYLTGLADGNLGSSRRTFAPVKDEIGDRLPATAELVIFAVGLSILWAVPLGALAAFKPHGWADRLGSILSQFGVSVPSFWLGLIFIYILYYILGAFPAPFGRLGGADPPSFVTGLYSIDALINGNLTLFLETLRYIAMPAITLSFTSSPPIFSVTRSAVSNVLGSKFVEAARSYGIPSRVIKFRHIAPNAAPPIINIVAMTFGYLIGGAVLVEVVFSWPGIGTYAVQAMDFSDYDPVLGVVLLSATIYVVIYFLVDLLQVLLDPRLRE</sequence>
<evidence type="ECO:0000259" key="8">
    <source>
        <dbReference type="PROSITE" id="PS50928"/>
    </source>
</evidence>
<evidence type="ECO:0000256" key="1">
    <source>
        <dbReference type="ARBA" id="ARBA00004651"/>
    </source>
</evidence>
<gene>
    <name evidence="9" type="ORF">METZ01_LOCUS65162</name>
</gene>
<name>A0A381T9Q8_9ZZZZ</name>
<dbReference type="AlphaFoldDB" id="A0A381T9Q8"/>
<protein>
    <recommendedName>
        <fullName evidence="8">ABC transmembrane type-1 domain-containing protein</fullName>
    </recommendedName>
</protein>
<feature type="transmembrane region" description="Helical" evidence="7">
    <location>
        <begin position="326"/>
        <end position="350"/>
    </location>
</feature>
<keyword evidence="6 7" id="KW-0472">Membrane</keyword>
<reference evidence="9" key="1">
    <citation type="submission" date="2018-05" db="EMBL/GenBank/DDBJ databases">
        <authorList>
            <person name="Lanie J.A."/>
            <person name="Ng W.-L."/>
            <person name="Kazmierczak K.M."/>
            <person name="Andrzejewski T.M."/>
            <person name="Davidsen T.M."/>
            <person name="Wayne K.J."/>
            <person name="Tettelin H."/>
            <person name="Glass J.I."/>
            <person name="Rusch D."/>
            <person name="Podicherti R."/>
            <person name="Tsui H.-C.T."/>
            <person name="Winkler M.E."/>
        </authorList>
    </citation>
    <scope>NUCLEOTIDE SEQUENCE</scope>
</reference>
<proteinExistence type="predicted"/>
<feature type="transmembrane region" description="Helical" evidence="7">
    <location>
        <begin position="201"/>
        <end position="218"/>
    </location>
</feature>
<organism evidence="9">
    <name type="scientific">marine metagenome</name>
    <dbReference type="NCBI Taxonomy" id="408172"/>
    <lineage>
        <taxon>unclassified sequences</taxon>
        <taxon>metagenomes</taxon>
        <taxon>ecological metagenomes</taxon>
    </lineage>
</organism>
<dbReference type="GO" id="GO:0071916">
    <property type="term" value="F:dipeptide transmembrane transporter activity"/>
    <property type="evidence" value="ECO:0007669"/>
    <property type="project" value="TreeGrafter"/>
</dbReference>
<evidence type="ECO:0000256" key="5">
    <source>
        <dbReference type="ARBA" id="ARBA00022989"/>
    </source>
</evidence>
<dbReference type="SUPFAM" id="SSF161098">
    <property type="entry name" value="MetI-like"/>
    <property type="match status" value="1"/>
</dbReference>
<dbReference type="InterPro" id="IPR045621">
    <property type="entry name" value="BPD_transp_1_N"/>
</dbReference>
<dbReference type="Gene3D" id="1.10.3720.10">
    <property type="entry name" value="MetI-like"/>
    <property type="match status" value="1"/>
</dbReference>
<feature type="transmembrane region" description="Helical" evidence="7">
    <location>
        <begin position="282"/>
        <end position="306"/>
    </location>
</feature>
<dbReference type="Pfam" id="PF00528">
    <property type="entry name" value="BPD_transp_1"/>
    <property type="match status" value="1"/>
</dbReference>
<evidence type="ECO:0000256" key="6">
    <source>
        <dbReference type="ARBA" id="ARBA00023136"/>
    </source>
</evidence>
<dbReference type="CDD" id="cd06261">
    <property type="entry name" value="TM_PBP2"/>
    <property type="match status" value="1"/>
</dbReference>